<keyword evidence="2" id="KW-1185">Reference proteome</keyword>
<protein>
    <recommendedName>
        <fullName evidence="3">Protein FAR1-RELATED SEQUENCE</fullName>
    </recommendedName>
</protein>
<comment type="caution">
    <text evidence="1">The sequence shown here is derived from an EMBL/GenBank/DDBJ whole genome shotgun (WGS) entry which is preliminary data.</text>
</comment>
<gene>
    <name evidence="1" type="ORF">QVD17_11866</name>
</gene>
<evidence type="ECO:0008006" key="3">
    <source>
        <dbReference type="Google" id="ProtNLM"/>
    </source>
</evidence>
<organism evidence="1 2">
    <name type="scientific">Tagetes erecta</name>
    <name type="common">African marigold</name>
    <dbReference type="NCBI Taxonomy" id="13708"/>
    <lineage>
        <taxon>Eukaryota</taxon>
        <taxon>Viridiplantae</taxon>
        <taxon>Streptophyta</taxon>
        <taxon>Embryophyta</taxon>
        <taxon>Tracheophyta</taxon>
        <taxon>Spermatophyta</taxon>
        <taxon>Magnoliopsida</taxon>
        <taxon>eudicotyledons</taxon>
        <taxon>Gunneridae</taxon>
        <taxon>Pentapetalae</taxon>
        <taxon>asterids</taxon>
        <taxon>campanulids</taxon>
        <taxon>Asterales</taxon>
        <taxon>Asteraceae</taxon>
        <taxon>Asteroideae</taxon>
        <taxon>Heliantheae alliance</taxon>
        <taxon>Tageteae</taxon>
        <taxon>Tagetes</taxon>
    </lineage>
</organism>
<name>A0AAD8KV30_TARER</name>
<proteinExistence type="predicted"/>
<evidence type="ECO:0000313" key="1">
    <source>
        <dbReference type="EMBL" id="KAK1429652.1"/>
    </source>
</evidence>
<dbReference type="Proteomes" id="UP001229421">
    <property type="component" value="Unassembled WGS sequence"/>
</dbReference>
<sequence length="169" mass="19415">MQVFYSKLAQNDYEYVDSDIAIKESFTLSKIKLMNQHDHPLFELLRGKVSIAAVDLIFYKKKKIDNLFNHRSVCEHHLSTTCGLPCACQLSGYLETGQKVSVDAVHVFWRKLDFSPAYIISDEKIDVREEMEKVTKHVLAQPESVQKSLLKKITSIVFPFKTDKKSSES</sequence>
<dbReference type="AlphaFoldDB" id="A0AAD8KV30"/>
<dbReference type="EMBL" id="JAUHHV010000003">
    <property type="protein sequence ID" value="KAK1429652.1"/>
    <property type="molecule type" value="Genomic_DNA"/>
</dbReference>
<accession>A0AAD8KV30</accession>
<evidence type="ECO:0000313" key="2">
    <source>
        <dbReference type="Proteomes" id="UP001229421"/>
    </source>
</evidence>
<reference evidence="1" key="1">
    <citation type="journal article" date="2023" name="bioRxiv">
        <title>Improved chromosome-level genome assembly for marigold (Tagetes erecta).</title>
        <authorList>
            <person name="Jiang F."/>
            <person name="Yuan L."/>
            <person name="Wang S."/>
            <person name="Wang H."/>
            <person name="Xu D."/>
            <person name="Wang A."/>
            <person name="Fan W."/>
        </authorList>
    </citation>
    <scope>NUCLEOTIDE SEQUENCE</scope>
    <source>
        <strain evidence="1">WSJ</strain>
        <tissue evidence="1">Leaf</tissue>
    </source>
</reference>